<keyword evidence="7 8" id="KW-0472">Membrane</keyword>
<dbReference type="KEGG" id="anf:AQPE_3695"/>
<reference evidence="9" key="1">
    <citation type="journal article" date="2020" name="Int. J. Syst. Evol. Microbiol.">
        <title>Aquipluma nitroreducens gen. nov. sp. nov., a novel facultatively anaerobic bacterium isolated from a freshwater lake.</title>
        <authorList>
            <person name="Watanabe M."/>
            <person name="Kojima H."/>
            <person name="Fukui M."/>
        </authorList>
    </citation>
    <scope>NUCLEOTIDE SEQUENCE</scope>
    <source>
        <strain evidence="9">MeG22</strain>
    </source>
</reference>
<comment type="subcellular location">
    <subcellularLocation>
        <location evidence="1">Cell membrane</location>
        <topology evidence="1">Multi-pass membrane protein</topology>
    </subcellularLocation>
</comment>
<feature type="transmembrane region" description="Helical" evidence="8">
    <location>
        <begin position="230"/>
        <end position="253"/>
    </location>
</feature>
<evidence type="ECO:0000256" key="1">
    <source>
        <dbReference type="ARBA" id="ARBA00004651"/>
    </source>
</evidence>
<dbReference type="Pfam" id="PF01594">
    <property type="entry name" value="AI-2E_transport"/>
    <property type="match status" value="1"/>
</dbReference>
<feature type="transmembrane region" description="Helical" evidence="8">
    <location>
        <begin position="16"/>
        <end position="49"/>
    </location>
</feature>
<dbReference type="PANTHER" id="PTHR21716">
    <property type="entry name" value="TRANSMEMBRANE PROTEIN"/>
    <property type="match status" value="1"/>
</dbReference>
<evidence type="ECO:0000313" key="10">
    <source>
        <dbReference type="Proteomes" id="UP001193389"/>
    </source>
</evidence>
<evidence type="ECO:0000256" key="5">
    <source>
        <dbReference type="ARBA" id="ARBA00022692"/>
    </source>
</evidence>
<dbReference type="EMBL" id="AP018694">
    <property type="protein sequence ID" value="BBE19510.1"/>
    <property type="molecule type" value="Genomic_DNA"/>
</dbReference>
<keyword evidence="10" id="KW-1185">Reference proteome</keyword>
<feature type="transmembrane region" description="Helical" evidence="8">
    <location>
        <begin position="139"/>
        <end position="168"/>
    </location>
</feature>
<feature type="transmembrane region" description="Helical" evidence="8">
    <location>
        <begin position="265"/>
        <end position="281"/>
    </location>
</feature>
<dbReference type="GO" id="GO:0005886">
    <property type="term" value="C:plasma membrane"/>
    <property type="evidence" value="ECO:0007669"/>
    <property type="project" value="UniProtKB-SubCell"/>
</dbReference>
<evidence type="ECO:0000256" key="6">
    <source>
        <dbReference type="ARBA" id="ARBA00022989"/>
    </source>
</evidence>
<dbReference type="AlphaFoldDB" id="A0A5K7SD66"/>
<feature type="transmembrane region" description="Helical" evidence="8">
    <location>
        <begin position="202"/>
        <end position="224"/>
    </location>
</feature>
<keyword evidence="3" id="KW-0813">Transport</keyword>
<dbReference type="PANTHER" id="PTHR21716:SF53">
    <property type="entry name" value="PERMEASE PERM-RELATED"/>
    <property type="match status" value="1"/>
</dbReference>
<dbReference type="InterPro" id="IPR002549">
    <property type="entry name" value="AI-2E-like"/>
</dbReference>
<evidence type="ECO:0000256" key="3">
    <source>
        <dbReference type="ARBA" id="ARBA00022448"/>
    </source>
</evidence>
<comment type="similarity">
    <text evidence="2">Belongs to the autoinducer-2 exporter (AI-2E) (TC 2.A.86) family.</text>
</comment>
<dbReference type="Proteomes" id="UP001193389">
    <property type="component" value="Chromosome"/>
</dbReference>
<keyword evidence="6 8" id="KW-1133">Transmembrane helix</keyword>
<keyword evidence="5 8" id="KW-0812">Transmembrane</keyword>
<evidence type="ECO:0000313" key="9">
    <source>
        <dbReference type="EMBL" id="BBE19510.1"/>
    </source>
</evidence>
<organism evidence="9 10">
    <name type="scientific">Aquipluma nitroreducens</name>
    <dbReference type="NCBI Taxonomy" id="2010828"/>
    <lineage>
        <taxon>Bacteria</taxon>
        <taxon>Pseudomonadati</taxon>
        <taxon>Bacteroidota</taxon>
        <taxon>Bacteroidia</taxon>
        <taxon>Marinilabiliales</taxon>
        <taxon>Prolixibacteraceae</taxon>
        <taxon>Aquipluma</taxon>
    </lineage>
</organism>
<evidence type="ECO:0000256" key="8">
    <source>
        <dbReference type="SAM" id="Phobius"/>
    </source>
</evidence>
<gene>
    <name evidence="9" type="ORF">AQPE_3695</name>
</gene>
<dbReference type="RefSeq" id="WP_318347748.1">
    <property type="nucleotide sequence ID" value="NZ_AP018694.1"/>
</dbReference>
<evidence type="ECO:0000256" key="4">
    <source>
        <dbReference type="ARBA" id="ARBA00022475"/>
    </source>
</evidence>
<accession>A0A5K7SD66</accession>
<proteinExistence type="inferred from homology"/>
<protein>
    <submittedName>
        <fullName evidence="9">Permease</fullName>
    </submittedName>
</protein>
<sequence length="372" mass="41335">MTAPEQPFYIKATIKLLLAGLIIAFLILAQNILIPFTIAVFFTFLLIPVSRKLQHWHLPRTLAILLSIIMAFTLVVVVLYFFVDQVFSFVNDWPVLQKSLDAKWVSLQQFISETFHISSIEQKAWLTTKLKENASTGGVLVLGLFSATTSFLASFALIPIYIFFLTFYQDKFKEFIRLVTKDDKNEHVLLVVKKVSVVSQKYVMGIFLDVIILSVLNSTGFLILGLPHAILFGVLASVLNIIPYIGVLIGSLLPILMALLTKDSMSYAIAAGAICVVVQFLDNNFITPYVVGSSVSINPLTATIVLIASALVWGIPGMVLCLPLTGMAKVVCDNVESLKPYGFLLGEEVNFNQQKQDQERLIKKLLKRNKTA</sequence>
<evidence type="ECO:0000256" key="2">
    <source>
        <dbReference type="ARBA" id="ARBA00009773"/>
    </source>
</evidence>
<name>A0A5K7SD66_9BACT</name>
<feature type="transmembrane region" description="Helical" evidence="8">
    <location>
        <begin position="61"/>
        <end position="83"/>
    </location>
</feature>
<feature type="transmembrane region" description="Helical" evidence="8">
    <location>
        <begin position="301"/>
        <end position="322"/>
    </location>
</feature>
<keyword evidence="4" id="KW-1003">Cell membrane</keyword>
<evidence type="ECO:0000256" key="7">
    <source>
        <dbReference type="ARBA" id="ARBA00023136"/>
    </source>
</evidence>